<feature type="chain" id="PRO_5046515872" description="Oxygen tolerance" evidence="1">
    <location>
        <begin position="19"/>
        <end position="385"/>
    </location>
</feature>
<protein>
    <recommendedName>
        <fullName evidence="4">Oxygen tolerance</fullName>
    </recommendedName>
</protein>
<evidence type="ECO:0000313" key="3">
    <source>
        <dbReference type="Proteomes" id="UP001589799"/>
    </source>
</evidence>
<reference evidence="2 3" key="1">
    <citation type="submission" date="2024-09" db="EMBL/GenBank/DDBJ databases">
        <authorList>
            <person name="Sun Q."/>
            <person name="Mori K."/>
        </authorList>
    </citation>
    <scope>NUCLEOTIDE SEQUENCE [LARGE SCALE GENOMIC DNA]</scope>
    <source>
        <strain evidence="2 3">KCTC 22789</strain>
    </source>
</reference>
<gene>
    <name evidence="2" type="ORF">ACFFII_13095</name>
</gene>
<keyword evidence="1" id="KW-0732">Signal</keyword>
<evidence type="ECO:0000313" key="2">
    <source>
        <dbReference type="EMBL" id="MFC0341699.1"/>
    </source>
</evidence>
<sequence>MVIRLALLVLLLAFPARAQDSLRLILPDTRPVAGEMIPVTIRGEYTGAITLESMTFPGSESYDWVQYAPDHWAEERINGLPRRVFERRVAVFAKGPGSLTIGPVTHRLTKATPAGREDVPVTAPPVTIAVDPYPGGGRPLVTPQLTITDELSADPAFLNEGETFVRRVTLSAEGTMAQFLPQRPGLDENWLISFAAPEIRETRLTQRGPLAVAVWEWHLRLRGEPGTLVPLQFPFFNTIARKMWSAVTLPLEVGATGAAGDTTAPQAGTGTLALALLAGGGLLGAGLLLSDRRPAGGRVRSLLRRLCPNPHRAALQAAAQAGELAALRRAARAYADHERAAGRAVDEAALARLDRAMFGPPGTAQDFDAAGVVAALTRQDGHRPS</sequence>
<feature type="signal peptide" evidence="1">
    <location>
        <begin position="1"/>
        <end position="18"/>
    </location>
</feature>
<name>A0ABV6I6Z5_9RHOB</name>
<dbReference type="EMBL" id="JBHLWE010000039">
    <property type="protein sequence ID" value="MFC0341699.1"/>
    <property type="molecule type" value="Genomic_DNA"/>
</dbReference>
<keyword evidence="3" id="KW-1185">Reference proteome</keyword>
<dbReference type="RefSeq" id="WP_377699326.1">
    <property type="nucleotide sequence ID" value="NZ_JBHLWE010000039.1"/>
</dbReference>
<dbReference type="Proteomes" id="UP001589799">
    <property type="component" value="Unassembled WGS sequence"/>
</dbReference>
<comment type="caution">
    <text evidence="2">The sequence shown here is derived from an EMBL/GenBank/DDBJ whole genome shotgun (WGS) entry which is preliminary data.</text>
</comment>
<evidence type="ECO:0008006" key="4">
    <source>
        <dbReference type="Google" id="ProtNLM"/>
    </source>
</evidence>
<evidence type="ECO:0000256" key="1">
    <source>
        <dbReference type="SAM" id="SignalP"/>
    </source>
</evidence>
<organism evidence="2 3">
    <name type="scientific">Paracoccus niistensis</name>
    <dbReference type="NCBI Taxonomy" id="632935"/>
    <lineage>
        <taxon>Bacteria</taxon>
        <taxon>Pseudomonadati</taxon>
        <taxon>Pseudomonadota</taxon>
        <taxon>Alphaproteobacteria</taxon>
        <taxon>Rhodobacterales</taxon>
        <taxon>Paracoccaceae</taxon>
        <taxon>Paracoccus</taxon>
    </lineage>
</organism>
<accession>A0ABV6I6Z5</accession>
<proteinExistence type="predicted"/>